<dbReference type="GO" id="GO:0006412">
    <property type="term" value="P:translation"/>
    <property type="evidence" value="ECO:0007669"/>
    <property type="project" value="TreeGrafter"/>
</dbReference>
<dbReference type="PANTHER" id="PTHR33867:SF1">
    <property type="entry name" value="RIBOSOME MATURATION FACTOR RIMP"/>
    <property type="match status" value="1"/>
</dbReference>
<dbReference type="RefSeq" id="WP_131852424.1">
    <property type="nucleotide sequence ID" value="NZ_SKFH01000019.1"/>
</dbReference>
<comment type="caution">
    <text evidence="6">The sequence shown here is derived from an EMBL/GenBank/DDBJ whole genome shotgun (WGS) entry which is preliminary data.</text>
</comment>
<comment type="similarity">
    <text evidence="3">Belongs to the RimP family.</text>
</comment>
<dbReference type="GO" id="GO:0000028">
    <property type="term" value="P:ribosomal small subunit assembly"/>
    <property type="evidence" value="ECO:0007669"/>
    <property type="project" value="TreeGrafter"/>
</dbReference>
<dbReference type="SUPFAM" id="SSF75420">
    <property type="entry name" value="YhbC-like, N-terminal domain"/>
    <property type="match status" value="1"/>
</dbReference>
<dbReference type="InterPro" id="IPR028998">
    <property type="entry name" value="RimP_C"/>
</dbReference>
<accession>A0A4R4DXH6</accession>
<gene>
    <name evidence="3" type="primary">rimP</name>
    <name evidence="6" type="ORF">E0486_11995</name>
</gene>
<reference evidence="6 7" key="1">
    <citation type="submission" date="2019-03" db="EMBL/GenBank/DDBJ databases">
        <authorList>
            <person name="Kim M.K.M."/>
        </authorList>
    </citation>
    <scope>NUCLEOTIDE SEQUENCE [LARGE SCALE GENOMIC DNA]</scope>
    <source>
        <strain evidence="6 7">17J68-15</strain>
    </source>
</reference>
<keyword evidence="7" id="KW-1185">Reference proteome</keyword>
<dbReference type="InterPro" id="IPR028989">
    <property type="entry name" value="RimP_N"/>
</dbReference>
<dbReference type="InterPro" id="IPR035956">
    <property type="entry name" value="RimP_N_sf"/>
</dbReference>
<evidence type="ECO:0000259" key="4">
    <source>
        <dbReference type="Pfam" id="PF02576"/>
    </source>
</evidence>
<dbReference type="GO" id="GO:0005829">
    <property type="term" value="C:cytosol"/>
    <property type="evidence" value="ECO:0007669"/>
    <property type="project" value="TreeGrafter"/>
</dbReference>
<dbReference type="HAMAP" id="MF_01077">
    <property type="entry name" value="RimP"/>
    <property type="match status" value="1"/>
</dbReference>
<protein>
    <recommendedName>
        <fullName evidence="3">Ribosome maturation factor RimP</fullName>
    </recommendedName>
</protein>
<evidence type="ECO:0000256" key="3">
    <source>
        <dbReference type="HAMAP-Rule" id="MF_01077"/>
    </source>
</evidence>
<evidence type="ECO:0000256" key="1">
    <source>
        <dbReference type="ARBA" id="ARBA00022490"/>
    </source>
</evidence>
<dbReference type="AlphaFoldDB" id="A0A4R4DXH6"/>
<evidence type="ECO:0000256" key="2">
    <source>
        <dbReference type="ARBA" id="ARBA00022517"/>
    </source>
</evidence>
<dbReference type="Gene3D" id="3.30.300.70">
    <property type="entry name" value="RimP-like superfamily, N-terminal"/>
    <property type="match status" value="1"/>
</dbReference>
<sequence>MTTENLIETVTEKIQGLMADPKHFLVEVRIKPTNNIKVFIDGDEGIPLSDLVSYNRKLYKALEESALFPEGDFSLEVSSPGIDEPLKLHRQYGKNVGRYVELTLNDDPATKIEGKLLAATEDGIVLETESGKGKKKEVKQETILFSDIKTTKVQVKF</sequence>
<evidence type="ECO:0000259" key="5">
    <source>
        <dbReference type="Pfam" id="PF17384"/>
    </source>
</evidence>
<feature type="domain" description="Ribosome maturation factor RimP N-terminal" evidence="4">
    <location>
        <begin position="18"/>
        <end position="83"/>
    </location>
</feature>
<dbReference type="PANTHER" id="PTHR33867">
    <property type="entry name" value="RIBOSOME MATURATION FACTOR RIMP"/>
    <property type="match status" value="1"/>
</dbReference>
<keyword evidence="1 3" id="KW-0963">Cytoplasm</keyword>
<evidence type="ECO:0000313" key="6">
    <source>
        <dbReference type="EMBL" id="TCZ69639.1"/>
    </source>
</evidence>
<dbReference type="CDD" id="cd01734">
    <property type="entry name" value="YlxS_C"/>
    <property type="match status" value="1"/>
</dbReference>
<comment type="subcellular location">
    <subcellularLocation>
        <location evidence="3">Cytoplasm</location>
    </subcellularLocation>
</comment>
<feature type="domain" description="Ribosome maturation factor RimP C-terminal" evidence="5">
    <location>
        <begin position="86"/>
        <end position="157"/>
    </location>
</feature>
<dbReference type="Gene3D" id="2.30.30.180">
    <property type="entry name" value="Ribosome maturation factor RimP, C-terminal domain"/>
    <property type="match status" value="1"/>
</dbReference>
<dbReference type="Pfam" id="PF02576">
    <property type="entry name" value="RimP_N"/>
    <property type="match status" value="1"/>
</dbReference>
<dbReference type="OrthoDB" id="9789702at2"/>
<name>A0A4R4DXH6_9BACT</name>
<evidence type="ECO:0000313" key="7">
    <source>
        <dbReference type="Proteomes" id="UP000295164"/>
    </source>
</evidence>
<comment type="function">
    <text evidence="3">Required for maturation of 30S ribosomal subunits.</text>
</comment>
<proteinExistence type="inferred from homology"/>
<dbReference type="Proteomes" id="UP000295164">
    <property type="component" value="Unassembled WGS sequence"/>
</dbReference>
<dbReference type="Pfam" id="PF17384">
    <property type="entry name" value="DUF150_C"/>
    <property type="match status" value="1"/>
</dbReference>
<organism evidence="6 7">
    <name type="scientific">Flaviaesturariibacter aridisoli</name>
    <dbReference type="NCBI Taxonomy" id="2545761"/>
    <lineage>
        <taxon>Bacteria</taxon>
        <taxon>Pseudomonadati</taxon>
        <taxon>Bacteroidota</taxon>
        <taxon>Chitinophagia</taxon>
        <taxon>Chitinophagales</taxon>
        <taxon>Chitinophagaceae</taxon>
        <taxon>Flaviaestuariibacter</taxon>
    </lineage>
</organism>
<dbReference type="EMBL" id="SKFH01000019">
    <property type="protein sequence ID" value="TCZ69639.1"/>
    <property type="molecule type" value="Genomic_DNA"/>
</dbReference>
<keyword evidence="2 3" id="KW-0690">Ribosome biogenesis</keyword>
<dbReference type="InterPro" id="IPR003728">
    <property type="entry name" value="Ribosome_maturation_RimP"/>
</dbReference>